<dbReference type="OrthoDB" id="9810101at2"/>
<dbReference type="InterPro" id="IPR000150">
    <property type="entry name" value="Cof"/>
</dbReference>
<comment type="cofactor">
    <cofactor evidence="1">
        <name>Mg(2+)</name>
        <dbReference type="ChEBI" id="CHEBI:18420"/>
    </cofactor>
</comment>
<gene>
    <name evidence="3" type="ORF">EER00_02670</name>
</gene>
<dbReference type="GeneID" id="96867086"/>
<evidence type="ECO:0000313" key="3">
    <source>
        <dbReference type="EMBL" id="QHG89779.1"/>
    </source>
</evidence>
<dbReference type="GO" id="GO:0005829">
    <property type="term" value="C:cytosol"/>
    <property type="evidence" value="ECO:0007669"/>
    <property type="project" value="TreeGrafter"/>
</dbReference>
<dbReference type="SUPFAM" id="SSF56784">
    <property type="entry name" value="HAD-like"/>
    <property type="match status" value="1"/>
</dbReference>
<dbReference type="AlphaFoldDB" id="A0A6P1LE73"/>
<reference evidence="4" key="1">
    <citation type="submission" date="2018-11" db="EMBL/GenBank/DDBJ databases">
        <title>The first complete genome sequence of Mycoplasma iowae strain 695.</title>
        <authorList>
            <person name="Ghanem M."/>
            <person name="El-Gazzar M."/>
        </authorList>
    </citation>
    <scope>NUCLEOTIDE SEQUENCE [LARGE SCALE GENOMIC DNA]</scope>
    <source>
        <strain evidence="4">695</strain>
    </source>
</reference>
<comment type="similarity">
    <text evidence="2">Belongs to the HAD-like hydrolase superfamily. Cof family.</text>
</comment>
<dbReference type="PANTHER" id="PTHR10000">
    <property type="entry name" value="PHOSPHOSERINE PHOSPHATASE"/>
    <property type="match status" value="1"/>
</dbReference>
<dbReference type="PROSITE" id="PS01228">
    <property type="entry name" value="COF_1"/>
    <property type="match status" value="1"/>
</dbReference>
<dbReference type="EMBL" id="CP033512">
    <property type="protein sequence ID" value="QHG89779.1"/>
    <property type="molecule type" value="Genomic_DNA"/>
</dbReference>
<evidence type="ECO:0000313" key="4">
    <source>
        <dbReference type="Proteomes" id="UP000464283"/>
    </source>
</evidence>
<proteinExistence type="inferred from homology"/>
<dbReference type="Pfam" id="PF08282">
    <property type="entry name" value="Hydrolase_3"/>
    <property type="match status" value="1"/>
</dbReference>
<dbReference type="GO" id="GO:0000287">
    <property type="term" value="F:magnesium ion binding"/>
    <property type="evidence" value="ECO:0007669"/>
    <property type="project" value="TreeGrafter"/>
</dbReference>
<protein>
    <submittedName>
        <fullName evidence="3">Cof-type HAD-IIB family hydrolase</fullName>
    </submittedName>
</protein>
<dbReference type="Gene3D" id="3.40.50.1000">
    <property type="entry name" value="HAD superfamily/HAD-like"/>
    <property type="match status" value="1"/>
</dbReference>
<evidence type="ECO:0000256" key="2">
    <source>
        <dbReference type="ARBA" id="ARBA00034778"/>
    </source>
</evidence>
<dbReference type="GO" id="GO:0016791">
    <property type="term" value="F:phosphatase activity"/>
    <property type="evidence" value="ECO:0007669"/>
    <property type="project" value="UniProtKB-ARBA"/>
</dbReference>
<dbReference type="KEGG" id="miw:EER00_02670"/>
<dbReference type="InterPro" id="IPR006379">
    <property type="entry name" value="HAD-SF_hydro_IIB"/>
</dbReference>
<keyword evidence="3" id="KW-0378">Hydrolase</keyword>
<dbReference type="InterPro" id="IPR023214">
    <property type="entry name" value="HAD_sf"/>
</dbReference>
<evidence type="ECO:0000256" key="1">
    <source>
        <dbReference type="ARBA" id="ARBA00001946"/>
    </source>
</evidence>
<dbReference type="Proteomes" id="UP000464283">
    <property type="component" value="Chromosome"/>
</dbReference>
<dbReference type="PANTHER" id="PTHR10000:SF8">
    <property type="entry name" value="HAD SUPERFAMILY HYDROLASE-LIKE, TYPE 3"/>
    <property type="match status" value="1"/>
</dbReference>
<dbReference type="RefSeq" id="WP_004025384.1">
    <property type="nucleotide sequence ID" value="NZ_AGFP01000063.1"/>
</dbReference>
<name>A0A6P1LE73_MALIO</name>
<dbReference type="InterPro" id="IPR036412">
    <property type="entry name" value="HAD-like_sf"/>
</dbReference>
<dbReference type="NCBIfam" id="TIGR01484">
    <property type="entry name" value="HAD-SF-IIB"/>
    <property type="match status" value="1"/>
</dbReference>
<accession>A0A6P1LE73</accession>
<dbReference type="Gene3D" id="3.30.1240.10">
    <property type="match status" value="1"/>
</dbReference>
<sequence>MENRLLALIDLDGTLLSHRSKISKHNLEGIKQFLIDGNQIAICTGRWPVSATIFNDTIEKFTSLKNKYLISLNGSLIFNLIENKIIYESLIDSNIFSQLVNLIKDNNFALWIYSKKGIENRKIYTHKINLKWLMNKFNYGKIVDLKEMSNDDEIYKILVFNFGLFSHKKFTDFGQLLKNNFEKDLTVSLTSRHCIEITGLNASKGDGLDFLSNLEKINPLKFVAIGDSGNDISMFKKAGHKICLGNKNKTLYSWANKQIKNKKGVKKALDYVKNINFNFDKEKTLLIDFTGIKYFNINQSEFNKYEAFWNFLINQNNIAILSHLSMWDMQNMFKHFFINEKVLLISDSGNNIKFCKNKDKYLSKNIFSLTQLVCIRGLLVSSINNNPNISVLINRLNDKNIFLSTNKSNYSYFLNNSMFSNENIEFVNLSDNTSYLEELKDVTSVNIFGLDRIPEEANLKSLNVCFENNVLRLSLKNDEDFNYEKIIKKQLSDNILKIDARQLLENNQTIFDEVNKFIIQHFLK</sequence>
<organism evidence="3 4">
    <name type="scientific">Malacoplasma iowae 695</name>
    <dbReference type="NCBI Taxonomy" id="1048830"/>
    <lineage>
        <taxon>Bacteria</taxon>
        <taxon>Bacillati</taxon>
        <taxon>Mycoplasmatota</taxon>
        <taxon>Mycoplasmoidales</taxon>
        <taxon>Mycoplasmoidaceae</taxon>
        <taxon>Malacoplasma</taxon>
    </lineage>
</organism>
<dbReference type="NCBIfam" id="TIGR00099">
    <property type="entry name" value="Cof-subfamily"/>
    <property type="match status" value="1"/>
</dbReference>